<reference evidence="23" key="1">
    <citation type="journal article" date="2017" name="Nat. Microbiol.">
        <title>Global analysis of biosynthetic gene clusters reveals vast potential of secondary metabolite production in Penicillium species.</title>
        <authorList>
            <person name="Nielsen J.C."/>
            <person name="Grijseels S."/>
            <person name="Prigent S."/>
            <person name="Ji B."/>
            <person name="Dainat J."/>
            <person name="Nielsen K.F."/>
            <person name="Frisvad J.C."/>
            <person name="Workman M."/>
            <person name="Nielsen J."/>
        </authorList>
    </citation>
    <scope>NUCLEOTIDE SEQUENCE [LARGE SCALE GENOMIC DNA]</scope>
    <source>
        <strain evidence="23">IBT 31321</strain>
    </source>
</reference>
<feature type="domain" description="VPS10" evidence="21">
    <location>
        <begin position="1281"/>
        <end position="1905"/>
    </location>
</feature>
<name>A0A1V6USF3_9EURO</name>
<dbReference type="GO" id="GO:0016020">
    <property type="term" value="C:membrane"/>
    <property type="evidence" value="ECO:0007669"/>
    <property type="project" value="InterPro"/>
</dbReference>
<feature type="region of interest" description="Disordered" evidence="19">
    <location>
        <begin position="106"/>
        <end position="127"/>
    </location>
</feature>
<accession>A0A1V6USF3</accession>
<dbReference type="PANTHER" id="PTHR12106">
    <property type="entry name" value="SORTILIN RELATED"/>
    <property type="match status" value="1"/>
</dbReference>
<keyword evidence="8" id="KW-0677">Repeat</keyword>
<evidence type="ECO:0000256" key="13">
    <source>
        <dbReference type="ARBA" id="ARBA00023170"/>
    </source>
</evidence>
<dbReference type="InterPro" id="IPR031777">
    <property type="entry name" value="Sortilin_C"/>
</dbReference>
<comment type="subcellular location">
    <subcellularLocation>
        <location evidence="1">Golgi apparatus</location>
        <location evidence="1">trans-Golgi network membrane</location>
        <topology evidence="1">Multi-pass membrane protein</topology>
    </subcellularLocation>
    <subcellularLocation>
        <location evidence="2">Prevacuolar compartment membrane</location>
        <topology evidence="2">Multi-pass membrane protein</topology>
    </subcellularLocation>
</comment>
<evidence type="ECO:0000313" key="23">
    <source>
        <dbReference type="Proteomes" id="UP000191500"/>
    </source>
</evidence>
<dbReference type="InterPro" id="IPR006581">
    <property type="entry name" value="VPS10"/>
</dbReference>
<feature type="region of interest" description="Disordered" evidence="19">
    <location>
        <begin position="291"/>
        <end position="339"/>
    </location>
</feature>
<evidence type="ECO:0000256" key="9">
    <source>
        <dbReference type="ARBA" id="ARBA00022927"/>
    </source>
</evidence>
<dbReference type="GO" id="GO:0005794">
    <property type="term" value="C:Golgi apparatus"/>
    <property type="evidence" value="ECO:0007669"/>
    <property type="project" value="UniProtKB-SubCell"/>
</dbReference>
<dbReference type="GO" id="GO:0005829">
    <property type="term" value="C:cytosol"/>
    <property type="evidence" value="ECO:0007669"/>
    <property type="project" value="GOC"/>
</dbReference>
<feature type="compositionally biased region" description="Polar residues" evidence="19">
    <location>
        <begin position="445"/>
        <end position="457"/>
    </location>
</feature>
<feature type="compositionally biased region" description="Basic and acidic residues" evidence="19">
    <location>
        <begin position="184"/>
        <end position="195"/>
    </location>
</feature>
<feature type="compositionally biased region" description="Polar residues" evidence="19">
    <location>
        <begin position="302"/>
        <end position="318"/>
    </location>
</feature>
<dbReference type="SMART" id="SM00602">
    <property type="entry name" value="VPS10"/>
    <property type="match status" value="2"/>
</dbReference>
<comment type="function">
    <text evidence="15">Functions as a sorting receptor in the Golgi compartment required for the intracellular sorting and delivery of soluble vacuolar proteins, like carboxypeptidase Y (CPY) and proteinase A. Executes multiple rounds of sorting by cycling between the late Golgi and a prevacuolar endosome-like compartment.</text>
</comment>
<feature type="region of interest" description="Disordered" evidence="19">
    <location>
        <begin position="1238"/>
        <end position="1257"/>
    </location>
</feature>
<keyword evidence="10 20" id="KW-1133">Transmembrane helix</keyword>
<dbReference type="GO" id="GO:0006896">
    <property type="term" value="P:Golgi to vacuole transport"/>
    <property type="evidence" value="ECO:0007669"/>
    <property type="project" value="TreeGrafter"/>
</dbReference>
<feature type="region of interest" description="Disordered" evidence="19">
    <location>
        <begin position="184"/>
        <end position="234"/>
    </location>
</feature>
<dbReference type="InterPro" id="IPR050310">
    <property type="entry name" value="VPS10-sortilin"/>
</dbReference>
<dbReference type="GO" id="GO:0006623">
    <property type="term" value="P:protein targeting to vacuole"/>
    <property type="evidence" value="ECO:0007669"/>
    <property type="project" value="TreeGrafter"/>
</dbReference>
<keyword evidence="7" id="KW-0732">Signal</keyword>
<feature type="transmembrane region" description="Helical" evidence="20">
    <location>
        <begin position="1916"/>
        <end position="1937"/>
    </location>
</feature>
<keyword evidence="9" id="KW-0653">Protein transport</keyword>
<dbReference type="Proteomes" id="UP000191500">
    <property type="component" value="Unassembled WGS sequence"/>
</dbReference>
<feature type="domain" description="VPS10" evidence="21">
    <location>
        <begin position="605"/>
        <end position="1243"/>
    </location>
</feature>
<evidence type="ECO:0000313" key="22">
    <source>
        <dbReference type="EMBL" id="OQE41345.1"/>
    </source>
</evidence>
<dbReference type="SUPFAM" id="SSF110296">
    <property type="entry name" value="Oligoxyloglucan reducing end-specific cellobiohydrolase"/>
    <property type="match status" value="3"/>
</dbReference>
<feature type="compositionally biased region" description="Polar residues" evidence="19">
    <location>
        <begin position="197"/>
        <end position="224"/>
    </location>
</feature>
<evidence type="ECO:0000256" key="6">
    <source>
        <dbReference type="ARBA" id="ARBA00022692"/>
    </source>
</evidence>
<organism evidence="22 23">
    <name type="scientific">Penicillium coprophilum</name>
    <dbReference type="NCBI Taxonomy" id="36646"/>
    <lineage>
        <taxon>Eukaryota</taxon>
        <taxon>Fungi</taxon>
        <taxon>Dikarya</taxon>
        <taxon>Ascomycota</taxon>
        <taxon>Pezizomycotina</taxon>
        <taxon>Eurotiomycetes</taxon>
        <taxon>Eurotiomycetidae</taxon>
        <taxon>Eurotiales</taxon>
        <taxon>Aspergillaceae</taxon>
        <taxon>Penicillium</taxon>
    </lineage>
</organism>
<evidence type="ECO:0000256" key="3">
    <source>
        <dbReference type="ARBA" id="ARBA00008251"/>
    </source>
</evidence>
<evidence type="ECO:0000256" key="14">
    <source>
        <dbReference type="ARBA" id="ARBA00023180"/>
    </source>
</evidence>
<evidence type="ECO:0000256" key="7">
    <source>
        <dbReference type="ARBA" id="ARBA00022729"/>
    </source>
</evidence>
<feature type="region of interest" description="Disordered" evidence="19">
    <location>
        <begin position="372"/>
        <end position="397"/>
    </location>
</feature>
<dbReference type="Gene3D" id="2.10.70.80">
    <property type="match status" value="2"/>
</dbReference>
<evidence type="ECO:0000256" key="2">
    <source>
        <dbReference type="ARBA" id="ARBA00004488"/>
    </source>
</evidence>
<comment type="similarity">
    <text evidence="3">Belongs to the VPS10-related sortilin family.</text>
</comment>
<dbReference type="Gene3D" id="3.30.60.270">
    <property type="match status" value="2"/>
</dbReference>
<dbReference type="InterPro" id="IPR015943">
    <property type="entry name" value="WD40/YVTN_repeat-like_dom_sf"/>
</dbReference>
<feature type="compositionally biased region" description="Basic residues" evidence="19">
    <location>
        <begin position="116"/>
        <end position="127"/>
    </location>
</feature>
<protein>
    <recommendedName>
        <fullName evidence="4">Vacuolar protein sorting/targeting protein 10</fullName>
    </recommendedName>
    <alternativeName>
        <fullName evidence="17">Carboxypeptidase Y receptor</fullName>
    </alternativeName>
    <alternativeName>
        <fullName evidence="16 18">Sortilin VPS10</fullName>
    </alternativeName>
</protein>
<keyword evidence="11" id="KW-0333">Golgi apparatus</keyword>
<feature type="compositionally biased region" description="Polar residues" evidence="19">
    <location>
        <begin position="385"/>
        <end position="397"/>
    </location>
</feature>
<dbReference type="PANTHER" id="PTHR12106:SF27">
    <property type="entry name" value="SORTILIN-RELATED RECEPTOR"/>
    <property type="match status" value="1"/>
</dbReference>
<keyword evidence="5" id="KW-0813">Transport</keyword>
<evidence type="ECO:0000256" key="17">
    <source>
        <dbReference type="ARBA" id="ARBA00031354"/>
    </source>
</evidence>
<evidence type="ECO:0000256" key="1">
    <source>
        <dbReference type="ARBA" id="ARBA00004166"/>
    </source>
</evidence>
<feature type="region of interest" description="Disordered" evidence="19">
    <location>
        <begin position="413"/>
        <end position="502"/>
    </location>
</feature>
<evidence type="ECO:0000259" key="21">
    <source>
        <dbReference type="SMART" id="SM00602"/>
    </source>
</evidence>
<evidence type="ECO:0000256" key="8">
    <source>
        <dbReference type="ARBA" id="ARBA00022737"/>
    </source>
</evidence>
<keyword evidence="14" id="KW-0325">Glycoprotein</keyword>
<evidence type="ECO:0000256" key="15">
    <source>
        <dbReference type="ARBA" id="ARBA00025569"/>
    </source>
</evidence>
<dbReference type="FunFam" id="3.30.60.270:FF:000005">
    <property type="entry name" value="Sortilin"/>
    <property type="match status" value="2"/>
</dbReference>
<comment type="caution">
    <text evidence="22">The sequence shown here is derived from an EMBL/GenBank/DDBJ whole genome shotgun (WGS) entry which is preliminary data.</text>
</comment>
<evidence type="ECO:0000256" key="10">
    <source>
        <dbReference type="ARBA" id="ARBA00022989"/>
    </source>
</evidence>
<feature type="transmembrane region" description="Helical" evidence="20">
    <location>
        <begin position="1966"/>
        <end position="1989"/>
    </location>
</feature>
<dbReference type="Gene3D" id="2.130.10.10">
    <property type="entry name" value="YVTN repeat-like/Quinoprotein amine dehydrogenase"/>
    <property type="match status" value="1"/>
</dbReference>
<proteinExistence type="inferred from homology"/>
<dbReference type="Pfam" id="PF15902">
    <property type="entry name" value="Sortilin-Vps10"/>
    <property type="match status" value="2"/>
</dbReference>
<evidence type="ECO:0000256" key="20">
    <source>
        <dbReference type="SAM" id="Phobius"/>
    </source>
</evidence>
<sequence>MFDCILIHLIPILSIPYILYFYPSAPLYCPLAIFLYSYTALLYFYPIPVPFLSVSTMAEDFESLPPAVRRKFFSNVERLRIRLAQSDHSPTYSTSNYQTDNRVYRAPRLGDSQRLRNSRKRGLKHSQKLRKPGSLQLAYLAAQADSQYFHSLPAKIQQKLFSPEERRRLRNAYRQSLIYDAADEAYRRDSNRDPGQESETCRPSTSHYSQPTVPVQPSTVFYSDSESDEDPNMDQTFHDSFRWLDDDGDLDLSLDEYHAHVAEAATRKRSRPSFRRSLSFSNQLRKTLEITPISPRGLPPVSRSQPLTPLSNPTSDSRPSSRRFQHVPKSSTSSIDPCAQYYQDPDARLKLRVYLASPQKFDEAIEFGFPSLDQDKENIGPEPSSPQLVSPNLTSSPKPTLVNSDFGTFFEDDDGTMVGSPGGSVNNEPIPSPVLSQRDAPRPSVESSALLQRQSWLPGTKGVPQRLPGNREMTLKMTLTRPDLRTDSPTPPASKEREDPLRLAALPPADRSQSIWDSNLDEQATLHSLPPSIDPEFPVRSAQALPHTPSDAYAAPVMIPRWLLLTLSLLLVWNSQPAAAKGNEPNIVTHELNAVPSDLFYFRGTNTILYHDKTSLTAHVSFDGGEKWEIVKGKDGTIEGTVDLIWEHPYDANRAYILGEKGKHWITTDQAKSWKPFQVDAMPFASMRTLPLEFNGWDPKKVIFMGLECTIIGCMPQAYYTIDDFENIQPLREMTLQCMWAASRPQFALDMDLPKSIGDRILCVVPGLKGPFEHTRTERLIYSETFFKGDAEGTEAKLDHGKPLSGISLQIRSVSKYIVARLQSRGTQEQALYVTDDANVWHRAEFGTHRIEEDAYTILESTNYSIQIDVQTTWHDNRMGTLFSSNSNGTYFTQNIEHTNEDLYGVVDFEKVAGIQGITIVNTVKNWEEAGKSDSTKKKLISSISFDDGRTFQPLKVDKDDLHIHSMTTYAALREMPMPDHRMFSSPAPGLVMGVGNTGDHLEDYSKGDLYVSDNAGLTWRRALKGPHRYEFGDQGGVIMAVLDGSQTDKVQYSIDHGKEWESIDLKQKIKPLYLISTPDSTSLKFLLVGISSDDTKALMYFIDFDGLHERKCGPEDLEEWTARLNENGEPDCLMGHKQFFQRRKANAECFIKKEFAINGPEFKPCKCSAEDFECDYNFIRSEDRKECLPAIPLTPPAGKCNEPSDKYMGPSGWRLIPGNACIREGGEELDRQVERSCSNATAPPPITDGKPRAEKPQTISAKETSYFYLERQASNNGVDETIMMLTDKLELYISRDHGRNWKQIHADEKFTGMVQHPYFSDAAFFLTDSKKVYYTINHGDSFHFFEAPSLPNKEGIRPLAFHEKFQDSLIWIGHKDCDGKNCRSQAYVTDKRGASWDPMLIGVDGCNFGYHEGRNSSEKLVICEQYKDEEKNNNRQLVISDDYFSTMTVEFDNIARSATRNDFVVVAWYEGDQKEYLNASVSVDGRTYAHAHFPFNIKVPQYTVLPSSPHALFLLVKVSQGNENSFGSLVKSNSNGTYFVQSLEGLNVNDRGYTDYDELHGLEGVAIANVVSNREEVQSKGAAKKLRTMITHNDGGQWMLLAPPTHDADGKNFGCSVTESKGTEKCALHFHGYTERRDPRDTLYSGSAIGLMLALGNVGEHLTSSAEADTYLTRDGGISWIQVKKGQYMWEFGAAGSVIVLVSDRKATKVVHYTLDEGVTWHEFQFAEKELVIDDISTVPSDTSKNFLLWGMDGGKRVTITLDFSGIWSRDCNDDESDYYDWAPSHPFQEENCLFGHVEEYHRKRPAAECWNAWREPHIHSIGRNCTCTRADFECDYNYEIQNDGSCGLVPGLQPQDHIAQCAQDPDKVEYWEPTGYRRIPQTTCVGGLLLDQDVSRPCPNKEEEYQKKHGISGIGLFFAIVTPIAVAAAVGWYAYTHWDGKFGQIRLGENGVVSSQGWLSRDSVLVAVPVAIIAGIVAVAQALPLLVKSLARSSSGLFGRRGGQRPYATRGSFAARRGDYSSVVDDEDELLGADDFDDDEEQA</sequence>
<evidence type="ECO:0000256" key="4">
    <source>
        <dbReference type="ARBA" id="ARBA00015369"/>
    </source>
</evidence>
<evidence type="ECO:0000256" key="5">
    <source>
        <dbReference type="ARBA" id="ARBA00022448"/>
    </source>
</evidence>
<dbReference type="EMBL" id="MDDG01000005">
    <property type="protein sequence ID" value="OQE41345.1"/>
    <property type="molecule type" value="Genomic_DNA"/>
</dbReference>
<dbReference type="Pfam" id="PF15901">
    <property type="entry name" value="Sortilin_C"/>
    <property type="match status" value="2"/>
</dbReference>
<feature type="transmembrane region" description="Helical" evidence="20">
    <location>
        <begin position="6"/>
        <end position="22"/>
    </location>
</feature>
<keyword evidence="13" id="KW-0675">Receptor</keyword>
<dbReference type="GO" id="GO:0006895">
    <property type="term" value="P:Golgi to endosome transport"/>
    <property type="evidence" value="ECO:0007669"/>
    <property type="project" value="TreeGrafter"/>
</dbReference>
<evidence type="ECO:0000256" key="16">
    <source>
        <dbReference type="ARBA" id="ARBA00031250"/>
    </source>
</evidence>
<evidence type="ECO:0000256" key="18">
    <source>
        <dbReference type="ARBA" id="ARBA00031902"/>
    </source>
</evidence>
<keyword evidence="6 20" id="KW-0812">Transmembrane</keyword>
<evidence type="ECO:0000256" key="12">
    <source>
        <dbReference type="ARBA" id="ARBA00023136"/>
    </source>
</evidence>
<keyword evidence="12 20" id="KW-0472">Membrane</keyword>
<keyword evidence="23" id="KW-1185">Reference proteome</keyword>
<gene>
    <name evidence="22" type="ORF">PENCOP_c005G00210</name>
</gene>
<evidence type="ECO:0000256" key="11">
    <source>
        <dbReference type="ARBA" id="ARBA00023034"/>
    </source>
</evidence>
<evidence type="ECO:0000256" key="19">
    <source>
        <dbReference type="SAM" id="MobiDB-lite"/>
    </source>
</evidence>
<dbReference type="STRING" id="36646.A0A1V6USF3"/>
<dbReference type="InterPro" id="IPR031778">
    <property type="entry name" value="Sortilin_N"/>
</dbReference>
<feature type="transmembrane region" description="Helical" evidence="20">
    <location>
        <begin position="27"/>
        <end position="45"/>
    </location>
</feature>